<name>A0AA37KTF4_9BACT</name>
<reference evidence="2" key="1">
    <citation type="submission" date="2022-01" db="EMBL/GenBank/DDBJ databases">
        <title>Novel bile acid biosynthetic pathways are enriched in the microbiome of centenarians.</title>
        <authorList>
            <person name="Sato Y."/>
            <person name="Atarashi K."/>
            <person name="Plichta R.D."/>
            <person name="Arai Y."/>
            <person name="Sasajima S."/>
            <person name="Kearney M.S."/>
            <person name="Suda W."/>
            <person name="Takeshita K."/>
            <person name="Sasaki T."/>
            <person name="Okamoto S."/>
            <person name="Skelly N.A."/>
            <person name="Okamura Y."/>
            <person name="Vlamakis H."/>
            <person name="Li Y."/>
            <person name="Tanoue T."/>
            <person name="Takei H."/>
            <person name="Nittono H."/>
            <person name="Narushima S."/>
            <person name="Irie J."/>
            <person name="Itoh H."/>
            <person name="Moriya K."/>
            <person name="Sugiura Y."/>
            <person name="Suematsu M."/>
            <person name="Moritoki N."/>
            <person name="Shibata S."/>
            <person name="Littman R.D."/>
            <person name="Fischbach A.M."/>
            <person name="Uwamino Y."/>
            <person name="Inoue T."/>
            <person name="Honda A."/>
            <person name="Hattori M."/>
            <person name="Murai T."/>
            <person name="Xavier J.R."/>
            <person name="Hirose N."/>
            <person name="Honda K."/>
        </authorList>
    </citation>
    <scope>NUCLEOTIDE SEQUENCE</scope>
    <source>
        <strain evidence="2">CE91-St16</strain>
    </source>
</reference>
<dbReference type="Proteomes" id="UP001055105">
    <property type="component" value="Unassembled WGS sequence"/>
</dbReference>
<accession>A0AA37KTF4</accession>
<dbReference type="InterPro" id="IPR025415">
    <property type="entry name" value="DUF4141"/>
</dbReference>
<feature type="signal peptide" evidence="1">
    <location>
        <begin position="1"/>
        <end position="20"/>
    </location>
</feature>
<feature type="chain" id="PRO_5041389510" description="DUF4141 domain-containing protein" evidence="1">
    <location>
        <begin position="21"/>
        <end position="208"/>
    </location>
</feature>
<evidence type="ECO:0008006" key="4">
    <source>
        <dbReference type="Google" id="ProtNLM"/>
    </source>
</evidence>
<evidence type="ECO:0000313" key="2">
    <source>
        <dbReference type="EMBL" id="GKI19923.1"/>
    </source>
</evidence>
<gene>
    <name evidence="2" type="ORF">CE91St16_28310</name>
</gene>
<keyword evidence="1" id="KW-0732">Signal</keyword>
<evidence type="ECO:0000313" key="3">
    <source>
        <dbReference type="Proteomes" id="UP001055105"/>
    </source>
</evidence>
<evidence type="ECO:0000256" key="1">
    <source>
        <dbReference type="SAM" id="SignalP"/>
    </source>
</evidence>
<protein>
    <recommendedName>
        <fullName evidence="4">DUF4141 domain-containing protein</fullName>
    </recommendedName>
</protein>
<proteinExistence type="predicted"/>
<dbReference type="Pfam" id="PF13605">
    <property type="entry name" value="DUF4141"/>
    <property type="match status" value="1"/>
</dbReference>
<dbReference type="RefSeq" id="WP_244076888.1">
    <property type="nucleotide sequence ID" value="NZ_AP025581.1"/>
</dbReference>
<organism evidence="2 3">
    <name type="scientific">Alistipes finegoldii</name>
    <dbReference type="NCBI Taxonomy" id="214856"/>
    <lineage>
        <taxon>Bacteria</taxon>
        <taxon>Pseudomonadati</taxon>
        <taxon>Bacteroidota</taxon>
        <taxon>Bacteroidia</taxon>
        <taxon>Bacteroidales</taxon>
        <taxon>Rikenellaceae</taxon>
        <taxon>Alistipes</taxon>
    </lineage>
</organism>
<dbReference type="EMBL" id="BQOL01000002">
    <property type="protein sequence ID" value="GKI19923.1"/>
    <property type="molecule type" value="Genomic_DNA"/>
</dbReference>
<comment type="caution">
    <text evidence="2">The sequence shown here is derived from an EMBL/GenBank/DDBJ whole genome shotgun (WGS) entry which is preliminary data.</text>
</comment>
<sequence>MRRILLSLLSALLLSGVARAQIPVTDAASITQSIVNSVTELVQTSTTAENMIGNFKETMKIYRQGKEYYDRLRNVTHLVRDARKVQQSILLVGELSDIYVTSYDKMLTDDNFSSAELSAIAAGYNKLMERGMNSLKDLKEIVNPTDYSMTDKERLDRIDQAHGELTHTRDLMVYYTRKNISVSYLRSQRKNDTQRVLDLYGSADEKYW</sequence>
<dbReference type="AlphaFoldDB" id="A0AA37KTF4"/>